<dbReference type="EMBL" id="PVTX01000003">
    <property type="protein sequence ID" value="PRZ08235.1"/>
    <property type="molecule type" value="Genomic_DNA"/>
</dbReference>
<feature type="transmembrane region" description="Helical" evidence="1">
    <location>
        <begin position="133"/>
        <end position="155"/>
    </location>
</feature>
<feature type="transmembrane region" description="Helical" evidence="1">
    <location>
        <begin position="216"/>
        <end position="235"/>
    </location>
</feature>
<feature type="transmembrane region" description="Helical" evidence="1">
    <location>
        <begin position="38"/>
        <end position="59"/>
    </location>
</feature>
<dbReference type="Proteomes" id="UP000239895">
    <property type="component" value="Unassembled WGS sequence"/>
</dbReference>
<protein>
    <submittedName>
        <fullName evidence="2">Uncharacterized protein</fullName>
    </submittedName>
</protein>
<keyword evidence="3" id="KW-1185">Reference proteome</keyword>
<evidence type="ECO:0000313" key="3">
    <source>
        <dbReference type="Proteomes" id="UP000239895"/>
    </source>
</evidence>
<proteinExistence type="predicted"/>
<comment type="caution">
    <text evidence="2">The sequence shown here is derived from an EMBL/GenBank/DDBJ whole genome shotgun (WGS) entry which is preliminary data.</text>
</comment>
<keyword evidence="1" id="KW-0472">Membrane</keyword>
<feature type="transmembrane region" description="Helical" evidence="1">
    <location>
        <begin position="65"/>
        <end position="87"/>
    </location>
</feature>
<feature type="transmembrane region" description="Helical" evidence="1">
    <location>
        <begin position="188"/>
        <end position="210"/>
    </location>
</feature>
<reference evidence="2 3" key="1">
    <citation type="submission" date="2018-03" db="EMBL/GenBank/DDBJ databases">
        <title>Comparative analysis of microorganisms from saline springs in Andes Mountain Range, Colombia.</title>
        <authorList>
            <person name="Rubin E."/>
        </authorList>
    </citation>
    <scope>NUCLEOTIDE SEQUENCE [LARGE SCALE GENOMIC DNA]</scope>
    <source>
        <strain evidence="2 3">CG 23</strain>
    </source>
</reference>
<evidence type="ECO:0000256" key="1">
    <source>
        <dbReference type="SAM" id="Phobius"/>
    </source>
</evidence>
<evidence type="ECO:0000313" key="2">
    <source>
        <dbReference type="EMBL" id="PRZ08235.1"/>
    </source>
</evidence>
<accession>A0ABX5EJM3</accession>
<sequence length="240" mass="24501">MRALLAETTEPAPARARTDGYGSMAQAALAHKVRPRPAFVVSLVITAATTAALLVLVYLGIIGVIAAPVGALVGWILGAGLGGGWIVGSSVAQETTTKHPVPAGRAAGYGSAAGLVVVGVGLVGIVVTGGPPWLTIIAAPPLVSGVGLFAGLGATQTNREKAWVRQAAREHGRPGDRFSRDPEAAARFGILAGVIWVSAFVGFVVVGMAAGWEWSWLTFVVGWIGFMLLLAKMLFGGAGR</sequence>
<feature type="transmembrane region" description="Helical" evidence="1">
    <location>
        <begin position="107"/>
        <end position="127"/>
    </location>
</feature>
<name>A0ABX5EJM3_9MICO</name>
<organism evidence="2 3">
    <name type="scientific">Isoptericola halotolerans</name>
    <dbReference type="NCBI Taxonomy" id="300560"/>
    <lineage>
        <taxon>Bacteria</taxon>
        <taxon>Bacillati</taxon>
        <taxon>Actinomycetota</taxon>
        <taxon>Actinomycetes</taxon>
        <taxon>Micrococcales</taxon>
        <taxon>Promicromonosporaceae</taxon>
        <taxon>Isoptericola</taxon>
    </lineage>
</organism>
<gene>
    <name evidence="2" type="ORF">BCL65_103162</name>
</gene>
<keyword evidence="1" id="KW-1133">Transmembrane helix</keyword>
<keyword evidence="1" id="KW-0812">Transmembrane</keyword>